<dbReference type="RefSeq" id="WP_415866062.1">
    <property type="nucleotide sequence ID" value="NZ_CP134537.1"/>
</dbReference>
<evidence type="ECO:0000313" key="1">
    <source>
        <dbReference type="EMBL" id="WNH09636.1"/>
    </source>
</evidence>
<name>A0ABY9XUM6_9FLAO</name>
<proteinExistence type="predicted"/>
<accession>A0ABY9XUM6</accession>
<protein>
    <recommendedName>
        <fullName evidence="3">Methyltransferase</fullName>
    </recommendedName>
</protein>
<evidence type="ECO:0000313" key="2">
    <source>
        <dbReference type="Proteomes" id="UP001302806"/>
    </source>
</evidence>
<dbReference type="Proteomes" id="UP001302806">
    <property type="component" value="Chromosome"/>
</dbReference>
<dbReference type="InterPro" id="IPR029063">
    <property type="entry name" value="SAM-dependent_MTases_sf"/>
</dbReference>
<dbReference type="Gene3D" id="3.40.50.150">
    <property type="entry name" value="Vaccinia Virus protein VP39"/>
    <property type="match status" value="1"/>
</dbReference>
<organism evidence="1 2">
    <name type="scientific">Thalassobellus suaedae</name>
    <dbReference type="NCBI Taxonomy" id="3074124"/>
    <lineage>
        <taxon>Bacteria</taxon>
        <taxon>Pseudomonadati</taxon>
        <taxon>Bacteroidota</taxon>
        <taxon>Flavobacteriia</taxon>
        <taxon>Flavobacteriales</taxon>
        <taxon>Flavobacteriaceae</taxon>
        <taxon>Thalassobellus</taxon>
    </lineage>
</organism>
<reference evidence="1 2" key="1">
    <citation type="submission" date="2023-09" db="EMBL/GenBank/DDBJ databases">
        <title>Thalassobella suaedae gen. nov., sp. nov., a marine bacterium of the family Flavobacteriaceae isolated from a halophyte Suaeda japonica.</title>
        <authorList>
            <person name="Lee S.Y."/>
            <person name="Hwang C.Y."/>
        </authorList>
    </citation>
    <scope>NUCLEOTIDE SEQUENCE [LARGE SCALE GENOMIC DNA]</scope>
    <source>
        <strain evidence="1 2">HL-DH14</strain>
    </source>
</reference>
<dbReference type="EMBL" id="CP134537">
    <property type="protein sequence ID" value="WNH09636.1"/>
    <property type="molecule type" value="Genomic_DNA"/>
</dbReference>
<dbReference type="SUPFAM" id="SSF53335">
    <property type="entry name" value="S-adenosyl-L-methionine-dependent methyltransferases"/>
    <property type="match status" value="1"/>
</dbReference>
<sequence length="485" mass="57446">MIHKTDKFGSHFYTPHYQNHFKKIKFKNNNILEIGVGGYEDPFVGGNSLRMWKSYFPFSKIYSLDIHDKSFLQEKRIKIYKGSQVDFNFLDLITKEIGDLDIIIDDGSHINEHVIETFKHLFPKLKKGGIYVIEDTQTSFWEDYGGDSVNFSNKNTIYGFFKSLIDCLNNEEFIIEGYQKTYYDKHITSMHFYHNMIFIYKGENNEVSNYIVNKKKLMNKSNIAILTTVVNFELYNITSKKFPKGIRKYVIDGRNGMHGIYGIYYMFKKLSKKKIDWLILADEDVIFKNSDVVFSIIKKMEKENFSVAGVRDGGVLKHRNFNPSMINTFFSILNFKEVLNIWDKKAVKKNQYILPSEFEIDTSKLSSKFDLNSLYEPYYCFFLWLKRKGKKFLYLDATMLSDTISNNILFEGNEFAYHTWYARGYNVNKKHTNRINKVLENTHIEFNSTVLNDHIIVYKDHFFYIKMKIKKKYKKVLNKLKALKK</sequence>
<evidence type="ECO:0008006" key="3">
    <source>
        <dbReference type="Google" id="ProtNLM"/>
    </source>
</evidence>
<gene>
    <name evidence="1" type="ORF">RHP51_02605</name>
</gene>